<name>A0A8T0FBD9_ARGBR</name>
<gene>
    <name evidence="2" type="ORF">HNY73_006605</name>
</gene>
<sequence length="443" mass="50138">MGRQGPKLVPFLHDGVVNRKYRNLISEDASGLKFSIVLPHKTKKLDTEDELIFKDWYALNGKKYIFASKHYTDAKQAMTASLRKSDYVEKVHCTDYKLTYRILNKAEVKEKKRLKKELKKKNELKKETLDSDAALSSEESGYGSGTDSPLNNYPVGDNLTASSGEESLQASFTMAVDSLFGINSLESTCADDLNGFLKSEPMDVSIPVADSHAVPDYLVNIQPFVNNLQSTDCFPESSPSLDLMECFPDASELNNSGFTEELPIENGYDFLQLNNLSYEDLNNVLLKDFPAFNFNSPLVCEDYINEQASELQNMEKLLTEPEDLLTEELFDKLMEDISTANSHPSVAYEDNNQENRMPSDADLHDQKTEANENVYYCKKCIHLGKIPILLCEPQFENGPSEAKGEIKIAFEERILKEINGFKCVKEYKFINDHLMVILEPNDD</sequence>
<organism evidence="2 3">
    <name type="scientific">Argiope bruennichi</name>
    <name type="common">Wasp spider</name>
    <name type="synonym">Aranea bruennichi</name>
    <dbReference type="NCBI Taxonomy" id="94029"/>
    <lineage>
        <taxon>Eukaryota</taxon>
        <taxon>Metazoa</taxon>
        <taxon>Ecdysozoa</taxon>
        <taxon>Arthropoda</taxon>
        <taxon>Chelicerata</taxon>
        <taxon>Arachnida</taxon>
        <taxon>Araneae</taxon>
        <taxon>Araneomorphae</taxon>
        <taxon>Entelegynae</taxon>
        <taxon>Araneoidea</taxon>
        <taxon>Araneidae</taxon>
        <taxon>Argiope</taxon>
    </lineage>
</organism>
<dbReference type="InterPro" id="IPR036388">
    <property type="entry name" value="WH-like_DNA-bd_sf"/>
</dbReference>
<reference evidence="2" key="2">
    <citation type="submission" date="2020-06" db="EMBL/GenBank/DDBJ databases">
        <authorList>
            <person name="Sheffer M."/>
        </authorList>
    </citation>
    <scope>NUCLEOTIDE SEQUENCE</scope>
</reference>
<dbReference type="Gene3D" id="1.10.10.10">
    <property type="entry name" value="Winged helix-like DNA-binding domain superfamily/Winged helix DNA-binding domain"/>
    <property type="match status" value="1"/>
</dbReference>
<dbReference type="AlphaFoldDB" id="A0A8T0FBD9"/>
<evidence type="ECO:0000313" key="2">
    <source>
        <dbReference type="EMBL" id="KAF8788577.1"/>
    </source>
</evidence>
<protein>
    <submittedName>
        <fullName evidence="2">Uncharacterized protein</fullName>
    </submittedName>
</protein>
<accession>A0A8T0FBD9</accession>
<dbReference type="Proteomes" id="UP000807504">
    <property type="component" value="Unassembled WGS sequence"/>
</dbReference>
<keyword evidence="3" id="KW-1185">Reference proteome</keyword>
<evidence type="ECO:0000313" key="3">
    <source>
        <dbReference type="Proteomes" id="UP000807504"/>
    </source>
</evidence>
<comment type="caution">
    <text evidence="2">The sequence shown here is derived from an EMBL/GenBank/DDBJ whole genome shotgun (WGS) entry which is preliminary data.</text>
</comment>
<proteinExistence type="predicted"/>
<dbReference type="OrthoDB" id="6437671at2759"/>
<dbReference type="EMBL" id="JABXBU010000012">
    <property type="protein sequence ID" value="KAF8788577.1"/>
    <property type="molecule type" value="Genomic_DNA"/>
</dbReference>
<feature type="region of interest" description="Disordered" evidence="1">
    <location>
        <begin position="129"/>
        <end position="160"/>
    </location>
</feature>
<evidence type="ECO:0000256" key="1">
    <source>
        <dbReference type="SAM" id="MobiDB-lite"/>
    </source>
</evidence>
<dbReference type="OMA" id="VACESED"/>
<reference evidence="2" key="1">
    <citation type="journal article" date="2020" name="bioRxiv">
        <title>Chromosome-level reference genome of the European wasp spider Argiope bruennichi: a resource for studies on range expansion and evolutionary adaptation.</title>
        <authorList>
            <person name="Sheffer M.M."/>
            <person name="Hoppe A."/>
            <person name="Krehenwinkel H."/>
            <person name="Uhl G."/>
            <person name="Kuss A.W."/>
            <person name="Jensen L."/>
            <person name="Jensen C."/>
            <person name="Gillespie R.G."/>
            <person name="Hoff K.J."/>
            <person name="Prost S."/>
        </authorList>
    </citation>
    <scope>NUCLEOTIDE SEQUENCE</scope>
</reference>